<comment type="similarity">
    <text evidence="1">Belongs to the EssB family.</text>
</comment>
<protein>
    <submittedName>
        <fullName evidence="3">Type VII secretion protein EssB</fullName>
    </submittedName>
</protein>
<sequence length="374" mass="41977">MKCFDGQTTLEFDTSQSTWRIYFTGAQVTHIDLDFIQQKVQLEKSQDERFAYSVNYQVVASTQNLNALIKDTQGELSRLALAIKLSELTGAQAEFQIPFVHPENIILKDGHLSFVHRGFESSLAPMANDAELFLTQYKALVFAVLYPKTSFEAFLGAENSLKDKFSAALARSERIEDIQNILQAQYKKVQATEAQSLTQVSKVRYGLFKYGGSLALLATLVLAFITYVDKTTTLPKAEAVQSAQASFITQHYDQALRALEKYEPKDLSKEARFVLAAASVNLAHLTTAQKTAVLNTIAPSTDDNTLDFWIYQGRGAFEKSLDLAKNIGDNQLTLLAYTDLYEATKLNKKMKGTEKQKRLEDYEKQIQELSKALE</sequence>
<dbReference type="InterPro" id="IPR018778">
    <property type="entry name" value="T7SS_EssB"/>
</dbReference>
<evidence type="ECO:0000313" key="4">
    <source>
        <dbReference type="Proteomes" id="UP001565283"/>
    </source>
</evidence>
<feature type="transmembrane region" description="Helical" evidence="2">
    <location>
        <begin position="207"/>
        <end position="228"/>
    </location>
</feature>
<reference evidence="3 4" key="1">
    <citation type="submission" date="2024-03" db="EMBL/GenBank/DDBJ databases">
        <title>Mouse gut bacterial collection (mGBC) of GemPharmatech.</title>
        <authorList>
            <person name="He Y."/>
            <person name="Dong L."/>
            <person name="Wu D."/>
            <person name="Gao X."/>
            <person name="Lin Z."/>
        </authorList>
    </citation>
    <scope>NUCLEOTIDE SEQUENCE [LARGE SCALE GENOMIC DNA]</scope>
    <source>
        <strain evidence="3 4">61-15</strain>
    </source>
</reference>
<gene>
    <name evidence="3" type="primary">essB</name>
    <name evidence="3" type="ORF">AALA52_07005</name>
</gene>
<organism evidence="3 4">
    <name type="scientific">Lactococcus ileimucosae</name>
    <dbReference type="NCBI Taxonomy" id="2941329"/>
    <lineage>
        <taxon>Bacteria</taxon>
        <taxon>Bacillati</taxon>
        <taxon>Bacillota</taxon>
        <taxon>Bacilli</taxon>
        <taxon>Lactobacillales</taxon>
        <taxon>Streptococcaceae</taxon>
        <taxon>Lactococcus</taxon>
    </lineage>
</organism>
<keyword evidence="2" id="KW-0812">Transmembrane</keyword>
<keyword evidence="2" id="KW-0472">Membrane</keyword>
<dbReference type="NCBIfam" id="TIGR03926">
    <property type="entry name" value="T7_EssB"/>
    <property type="match status" value="1"/>
</dbReference>
<keyword evidence="2" id="KW-1133">Transmembrane helix</keyword>
<evidence type="ECO:0000313" key="3">
    <source>
        <dbReference type="EMBL" id="MEY8443986.1"/>
    </source>
</evidence>
<dbReference type="EMBL" id="JBCLSH010000024">
    <property type="protein sequence ID" value="MEY8443986.1"/>
    <property type="molecule type" value="Genomic_DNA"/>
</dbReference>
<evidence type="ECO:0000256" key="1">
    <source>
        <dbReference type="ARBA" id="ARBA00010163"/>
    </source>
</evidence>
<proteinExistence type="inferred from homology"/>
<dbReference type="Gene3D" id="1.25.40.680">
    <property type="entry name" value="Type VII secretion system EssB, C-terminal-like domain"/>
    <property type="match status" value="1"/>
</dbReference>
<dbReference type="Pfam" id="PF10140">
    <property type="entry name" value="YukC"/>
    <property type="match status" value="1"/>
</dbReference>
<evidence type="ECO:0000256" key="2">
    <source>
        <dbReference type="SAM" id="Phobius"/>
    </source>
</evidence>
<dbReference type="InterPro" id="IPR042565">
    <property type="entry name" value="T7SS_EssB_C"/>
</dbReference>
<dbReference type="RefSeq" id="WP_369948501.1">
    <property type="nucleotide sequence ID" value="NZ_JBCLSH010000024.1"/>
</dbReference>
<comment type="caution">
    <text evidence="3">The sequence shown here is derived from an EMBL/GenBank/DDBJ whole genome shotgun (WGS) entry which is preliminary data.</text>
</comment>
<name>A0ABV4D368_9LACT</name>
<dbReference type="Proteomes" id="UP001565283">
    <property type="component" value="Unassembled WGS sequence"/>
</dbReference>
<dbReference type="Gene3D" id="1.10.510.10">
    <property type="entry name" value="Transferase(Phosphotransferase) domain 1"/>
    <property type="match status" value="1"/>
</dbReference>
<accession>A0ABV4D368</accession>
<keyword evidence="4" id="KW-1185">Reference proteome</keyword>